<evidence type="ECO:0000256" key="1">
    <source>
        <dbReference type="SAM" id="Phobius"/>
    </source>
</evidence>
<dbReference type="Proteomes" id="UP000095485">
    <property type="component" value="Unassembled WGS sequence"/>
</dbReference>
<feature type="transmembrane region" description="Helical" evidence="1">
    <location>
        <begin position="63"/>
        <end position="80"/>
    </location>
</feature>
<accession>A0A174P2N2</accession>
<evidence type="ECO:0000313" key="2">
    <source>
        <dbReference type="EMBL" id="CUP55312.1"/>
    </source>
</evidence>
<proteinExistence type="predicted"/>
<dbReference type="AlphaFoldDB" id="A0A174P2N2"/>
<dbReference type="OrthoDB" id="1975875at2"/>
<keyword evidence="1" id="KW-0472">Membrane</keyword>
<feature type="transmembrane region" description="Helical" evidence="1">
    <location>
        <begin position="100"/>
        <end position="123"/>
    </location>
</feature>
<evidence type="ECO:0000313" key="3">
    <source>
        <dbReference type="Proteomes" id="UP000095485"/>
    </source>
</evidence>
<dbReference type="EMBL" id="CZAY01000009">
    <property type="protein sequence ID" value="CUP55312.1"/>
    <property type="molecule type" value="Genomic_DNA"/>
</dbReference>
<keyword evidence="1" id="KW-0812">Transmembrane</keyword>
<feature type="transmembrane region" description="Helical" evidence="1">
    <location>
        <begin position="129"/>
        <end position="150"/>
    </location>
</feature>
<reference evidence="2 3" key="1">
    <citation type="submission" date="2015-09" db="EMBL/GenBank/DDBJ databases">
        <authorList>
            <consortium name="Pathogen Informatics"/>
        </authorList>
    </citation>
    <scope>NUCLEOTIDE SEQUENCE [LARGE SCALE GENOMIC DNA]</scope>
    <source>
        <strain evidence="2 3">2789STDY5834914</strain>
    </source>
</reference>
<dbReference type="GeneID" id="96228706"/>
<name>A0A174P2N2_9FIRM</name>
<dbReference type="RefSeq" id="WP_055056070.1">
    <property type="nucleotide sequence ID" value="NZ_CZAY01000009.1"/>
</dbReference>
<protein>
    <submittedName>
        <fullName evidence="2">Uncharacterized protein</fullName>
    </submittedName>
</protein>
<keyword evidence="1" id="KW-1133">Transmembrane helix</keyword>
<organism evidence="2 3">
    <name type="scientific">Dorea longicatena</name>
    <dbReference type="NCBI Taxonomy" id="88431"/>
    <lineage>
        <taxon>Bacteria</taxon>
        <taxon>Bacillati</taxon>
        <taxon>Bacillota</taxon>
        <taxon>Clostridia</taxon>
        <taxon>Lachnospirales</taxon>
        <taxon>Lachnospiraceae</taxon>
        <taxon>Dorea</taxon>
    </lineage>
</organism>
<sequence length="165" mass="18618">MNGNKKSAKQYHQSVITALEKKVNDMKDSAYSGLYSEIAFIIGIAVIMIDTFFPPEETKVNCVWKIILIAVSIVCMLYFAKKVKTVNEVEEEKKFWPNFFIQWATSLGYINMPVAVIAILVTFDKGKAWTLFMMGVAVILTGLTLIEALVKTSKILKKENVGKRK</sequence>
<feature type="transmembrane region" description="Helical" evidence="1">
    <location>
        <begin position="30"/>
        <end position="51"/>
    </location>
</feature>
<gene>
    <name evidence="2" type="ORF">ERS852526_01409</name>
</gene>